<evidence type="ECO:0000313" key="2">
    <source>
        <dbReference type="EMBL" id="MDF3838315.1"/>
    </source>
</evidence>
<keyword evidence="3" id="KW-1185">Reference proteome</keyword>
<dbReference type="NCBIfam" id="NF038256">
    <property type="entry name" value="exopoly_VpsF"/>
    <property type="match status" value="1"/>
</dbReference>
<feature type="transmembrane region" description="Helical" evidence="1">
    <location>
        <begin position="339"/>
        <end position="366"/>
    </location>
</feature>
<feature type="transmembrane region" description="Helical" evidence="1">
    <location>
        <begin position="251"/>
        <end position="278"/>
    </location>
</feature>
<protein>
    <submittedName>
        <fullName evidence="2">VpsF family polysaccharide biosynthesis protein</fullName>
    </submittedName>
</protein>
<name>A0ABT6B0B5_9BURK</name>
<feature type="transmembrane region" description="Helical" evidence="1">
    <location>
        <begin position="396"/>
        <end position="413"/>
    </location>
</feature>
<evidence type="ECO:0000313" key="3">
    <source>
        <dbReference type="Proteomes" id="UP001216674"/>
    </source>
</evidence>
<dbReference type="InterPro" id="IPR048041">
    <property type="entry name" value="VpsF-like"/>
</dbReference>
<dbReference type="RefSeq" id="WP_276268300.1">
    <property type="nucleotide sequence ID" value="NZ_JARJLM010000578.1"/>
</dbReference>
<feature type="transmembrane region" description="Helical" evidence="1">
    <location>
        <begin position="207"/>
        <end position="239"/>
    </location>
</feature>
<feature type="transmembrane region" description="Helical" evidence="1">
    <location>
        <begin position="12"/>
        <end position="37"/>
    </location>
</feature>
<gene>
    <name evidence="2" type="ORF">P3W85_36110</name>
</gene>
<reference evidence="2 3" key="1">
    <citation type="submission" date="2023-03" db="EMBL/GenBank/DDBJ databases">
        <title>Draft assemblies of triclosan tolerant bacteria isolated from returned activated sludge.</title>
        <authorList>
            <person name="Van Hamelsveld S."/>
        </authorList>
    </citation>
    <scope>NUCLEOTIDE SEQUENCE [LARGE SCALE GENOMIC DNA]</scope>
    <source>
        <strain evidence="2 3">GW210010_S58</strain>
    </source>
</reference>
<organism evidence="2 3">
    <name type="scientific">Cupriavidus basilensis</name>
    <dbReference type="NCBI Taxonomy" id="68895"/>
    <lineage>
        <taxon>Bacteria</taxon>
        <taxon>Pseudomonadati</taxon>
        <taxon>Pseudomonadota</taxon>
        <taxon>Betaproteobacteria</taxon>
        <taxon>Burkholderiales</taxon>
        <taxon>Burkholderiaceae</taxon>
        <taxon>Cupriavidus</taxon>
    </lineage>
</organism>
<keyword evidence="1" id="KW-1133">Transmembrane helix</keyword>
<sequence length="436" mass="47036">MRPNRAYQASVVATCLAIGLYMTVSPALLTAIGVPYITTTGNFIFKLHPGTYALLAAVAFGLLSRGNPLTSAILSMRKHLPLVLHLCGILLLFGYSMLRYGPSGSAFLIETFMAPALIVLVLANFRASEQRFVYRFILGLLVVNSLIAIGETLLQQHLVPYIVSDGVAIEEEYFRATSLLGHPLNNAIITASLLFSTLDMRSRPAKVLLIGLFAIALLVFGGRAASIVAVGVLSAYLFIKAFSGIVTARFSYVQILGGALLALALTALFAGVVAVSGFGESIFSRLYLDDSAAIRMQNWQVFNYMTPGEILFGLSPQDIVQVMFRLGLHYPFETIEIPWIYMTMQFGLFGLAVLLVSLGSASVWFYRRTAAGGRLALLVFFVIASTYSSLAAKNCALVLLFAAVASVSGLAVQRPRAVAKPARPRQRVGATLKVST</sequence>
<feature type="transmembrane region" description="Helical" evidence="1">
    <location>
        <begin position="43"/>
        <end position="62"/>
    </location>
</feature>
<keyword evidence="1" id="KW-0472">Membrane</keyword>
<evidence type="ECO:0000256" key="1">
    <source>
        <dbReference type="SAM" id="Phobius"/>
    </source>
</evidence>
<feature type="transmembrane region" description="Helical" evidence="1">
    <location>
        <begin position="132"/>
        <end position="150"/>
    </location>
</feature>
<comment type="caution">
    <text evidence="2">The sequence shown here is derived from an EMBL/GenBank/DDBJ whole genome shotgun (WGS) entry which is preliminary data.</text>
</comment>
<dbReference type="Proteomes" id="UP001216674">
    <property type="component" value="Unassembled WGS sequence"/>
</dbReference>
<feature type="transmembrane region" description="Helical" evidence="1">
    <location>
        <begin position="106"/>
        <end position="125"/>
    </location>
</feature>
<feature type="transmembrane region" description="Helical" evidence="1">
    <location>
        <begin position="373"/>
        <end position="390"/>
    </location>
</feature>
<accession>A0ABT6B0B5</accession>
<keyword evidence="1" id="KW-0812">Transmembrane</keyword>
<proteinExistence type="predicted"/>
<dbReference type="EMBL" id="JARJLM010000578">
    <property type="protein sequence ID" value="MDF3838315.1"/>
    <property type="molecule type" value="Genomic_DNA"/>
</dbReference>
<feature type="transmembrane region" description="Helical" evidence="1">
    <location>
        <begin position="82"/>
        <end position="100"/>
    </location>
</feature>